<name>A0ABC8QJK0_9VIRU</name>
<proteinExistence type="predicted"/>
<sequence length="307" mass="36140">MEDVVELHPSVYDESELVEAMSATRVTTPLPLPPTSQAWYLEESESLKERDADCHEEEHMSISTREETPSSPLEEGQEFSTQTPEEGECTVEETPGRRQRPMMKKKNFYNRVFSNDLLKYQKVCIIDLQMAVVNDVYKPLEVCIHEVYINGKRRSWTSVNTKHFAIVNNFYMDKLSDKDLRLNAFLYENVNGLPLRPSESIFFKEYCDRMCLNIIPESELIDQLLWYKRNFDAFIVRGRQKEKYLKTLGIRNIVKFNRYFPKDQQDILDCPLHQVVNCKRGLRCAKINVFYIANRLASMGIWNHRRC</sequence>
<keyword evidence="3" id="KW-1185">Reference proteome</keyword>
<organism evidence="2 3">
    <name type="scientific">Cotesia congregata filamentous virus 1</name>
    <dbReference type="NCBI Taxonomy" id="3064291"/>
    <lineage>
        <taxon>Viruses</taxon>
        <taxon>Viruses incertae sedis</taxon>
        <taxon>Naldaviricetes</taxon>
        <taxon>Lefavirales</taxon>
        <taxon>Filamentoviridae</taxon>
        <taxon>Betafilamentovirus</taxon>
        <taxon>Betafilamentovirus cocongregatae</taxon>
    </lineage>
</organism>
<feature type="compositionally biased region" description="Basic and acidic residues" evidence="1">
    <location>
        <begin position="45"/>
        <end position="68"/>
    </location>
</feature>
<reference evidence="2 3" key="1">
    <citation type="submission" date="2024-01" db="EMBL/GenBank/DDBJ databases">
        <authorList>
            <person name="Guinet B."/>
        </authorList>
    </citation>
    <scope>NUCLEOTIDE SEQUENCE [LARGE SCALE GENOMIC DNA]</scope>
</reference>
<gene>
    <name evidence="2" type="ORF">CCFV1_ORF023</name>
</gene>
<feature type="region of interest" description="Disordered" evidence="1">
    <location>
        <begin position="45"/>
        <end position="100"/>
    </location>
</feature>
<protein>
    <submittedName>
        <fullName evidence="2">LbFV_orf94-like</fullName>
    </submittedName>
</protein>
<accession>A0ABC8QJK0</accession>
<comment type="caution">
    <text evidence="2">The sequence shown here is derived from an EMBL/GenBank/DDBJ whole genome shotgun (WGS) entry which is preliminary data.</text>
</comment>
<dbReference type="Proteomes" id="UP001642380">
    <property type="component" value="Unassembled WGS sequence"/>
</dbReference>
<dbReference type="EMBL" id="CAUOPR010000001">
    <property type="protein sequence ID" value="CAJ2002069.1"/>
    <property type="molecule type" value="Genomic_DNA"/>
</dbReference>
<evidence type="ECO:0000256" key="1">
    <source>
        <dbReference type="SAM" id="MobiDB-lite"/>
    </source>
</evidence>
<evidence type="ECO:0000313" key="2">
    <source>
        <dbReference type="EMBL" id="CAJ2002069.1"/>
    </source>
</evidence>
<evidence type="ECO:0000313" key="3">
    <source>
        <dbReference type="Proteomes" id="UP001642380"/>
    </source>
</evidence>